<keyword evidence="11" id="KW-1185">Reference proteome</keyword>
<comment type="subcellular location">
    <subcellularLocation>
        <location evidence="1">Nucleus</location>
    </subcellularLocation>
</comment>
<proteinExistence type="inferred from homology"/>
<evidence type="ECO:0000256" key="5">
    <source>
        <dbReference type="ARBA" id="ARBA00023054"/>
    </source>
</evidence>
<comment type="similarity">
    <text evidence="2">Belongs to the HEXIM family.</text>
</comment>
<dbReference type="PANTHER" id="PTHR13469:SF8">
    <property type="entry name" value="HEXIM P-TEFB COMPLEX SUBUNIT 1"/>
    <property type="match status" value="1"/>
</dbReference>
<evidence type="ECO:0000256" key="2">
    <source>
        <dbReference type="ARBA" id="ARBA00008409"/>
    </source>
</evidence>
<comment type="caution">
    <text evidence="10">The sequence shown here is derived from an EMBL/GenBank/DDBJ whole genome shotgun (WGS) entry which is preliminary data.</text>
</comment>
<dbReference type="GO" id="GO:0005654">
    <property type="term" value="C:nucleoplasm"/>
    <property type="evidence" value="ECO:0007669"/>
    <property type="project" value="TreeGrafter"/>
</dbReference>
<feature type="compositionally biased region" description="Basic and acidic residues" evidence="9">
    <location>
        <begin position="360"/>
        <end position="379"/>
    </location>
</feature>
<name>A0AA39F7J1_9HYME</name>
<feature type="compositionally biased region" description="Polar residues" evidence="9">
    <location>
        <begin position="381"/>
        <end position="390"/>
    </location>
</feature>
<feature type="coiled-coil region" evidence="8">
    <location>
        <begin position="243"/>
        <end position="270"/>
    </location>
</feature>
<evidence type="ECO:0000256" key="7">
    <source>
        <dbReference type="ARBA" id="ARBA00023242"/>
    </source>
</evidence>
<keyword evidence="4" id="KW-0805">Transcription regulation</keyword>
<evidence type="ECO:0000256" key="3">
    <source>
        <dbReference type="ARBA" id="ARBA00022491"/>
    </source>
</evidence>
<sequence length="405" mass="45468">MSLCVTDKRQTIISATIMEIIGPDGHQNNPLNEINKVREMKGVETDPTPPTAMEETIAAQSADEEMELNCRLDNICTGKDRSRLLVKTSQKIESGSGSGDQEVGQPEDSADVAAKKRKTRRGKPKHRKLKPYSKQQLSRCRSTGRLIKKTAQPTAPYNTTQFLMEDHRTNLPSLDQTICRVANDKSYFQKPSAPSRTRDSSFSIDSDEDYFYSSPEDEEEFLTKEFSSAYEDYHAERLSALSKSDLIQEYIQLEAKVDALTKRLRCKNIEQNEETELNEMVGDNTSTTNSAINTDFTKKLKICQQRIDDLIQQNAQLIREIETLRDKERQSTVSSVDSESDSDSSSSSSSNHSCCSCSVDGDRSPDYKCTRHNADERVNGRVSTPSSTDANDYVNGNVDPSEHLK</sequence>
<feature type="region of interest" description="Disordered" evidence="9">
    <location>
        <begin position="326"/>
        <end position="405"/>
    </location>
</feature>
<dbReference type="GO" id="GO:0097322">
    <property type="term" value="F:7SK snRNA binding"/>
    <property type="evidence" value="ECO:0007669"/>
    <property type="project" value="TreeGrafter"/>
</dbReference>
<evidence type="ECO:0000256" key="9">
    <source>
        <dbReference type="SAM" id="MobiDB-lite"/>
    </source>
</evidence>
<dbReference type="AlphaFoldDB" id="A0AA39F7J1"/>
<organism evidence="10 11">
    <name type="scientific">Microctonus aethiopoides</name>
    <dbReference type="NCBI Taxonomy" id="144406"/>
    <lineage>
        <taxon>Eukaryota</taxon>
        <taxon>Metazoa</taxon>
        <taxon>Ecdysozoa</taxon>
        <taxon>Arthropoda</taxon>
        <taxon>Hexapoda</taxon>
        <taxon>Insecta</taxon>
        <taxon>Pterygota</taxon>
        <taxon>Neoptera</taxon>
        <taxon>Endopterygota</taxon>
        <taxon>Hymenoptera</taxon>
        <taxon>Apocrita</taxon>
        <taxon>Ichneumonoidea</taxon>
        <taxon>Braconidae</taxon>
        <taxon>Euphorinae</taxon>
        <taxon>Microctonus</taxon>
    </lineage>
</organism>
<feature type="compositionally biased region" description="Low complexity" evidence="9">
    <location>
        <begin position="331"/>
        <end position="353"/>
    </location>
</feature>
<feature type="compositionally biased region" description="Basic residues" evidence="9">
    <location>
        <begin position="115"/>
        <end position="131"/>
    </location>
</feature>
<dbReference type="PRINTS" id="PR02094">
    <property type="entry name" value="HEXIMFAMILY"/>
</dbReference>
<dbReference type="PANTHER" id="PTHR13469">
    <property type="entry name" value="HEXAMETHYLENE BISACETAMIDE INDUCIBLE 1"/>
    <property type="match status" value="1"/>
</dbReference>
<dbReference type="Pfam" id="PF15313">
    <property type="entry name" value="HEXIM"/>
    <property type="match status" value="1"/>
</dbReference>
<keyword evidence="3" id="KW-0678">Repressor</keyword>
<protein>
    <submittedName>
        <fullName evidence="10">Uncharacterized protein</fullName>
    </submittedName>
</protein>
<keyword evidence="7" id="KW-0539">Nucleus</keyword>
<dbReference type="EMBL" id="JAQQBS010001422">
    <property type="protein sequence ID" value="KAK0164387.1"/>
    <property type="molecule type" value="Genomic_DNA"/>
</dbReference>
<evidence type="ECO:0000256" key="1">
    <source>
        <dbReference type="ARBA" id="ARBA00004123"/>
    </source>
</evidence>
<feature type="region of interest" description="Disordered" evidence="9">
    <location>
        <begin position="88"/>
        <end position="159"/>
    </location>
</feature>
<keyword evidence="6" id="KW-0804">Transcription</keyword>
<reference evidence="10" key="2">
    <citation type="submission" date="2023-03" db="EMBL/GenBank/DDBJ databases">
        <authorList>
            <person name="Inwood S.N."/>
            <person name="Skelly J.G."/>
            <person name="Guhlin J."/>
            <person name="Harrop T.W.R."/>
            <person name="Goldson S.G."/>
            <person name="Dearden P.K."/>
        </authorList>
    </citation>
    <scope>NUCLEOTIDE SEQUENCE</scope>
    <source>
        <strain evidence="10">Irish</strain>
        <tissue evidence="10">Whole body</tissue>
    </source>
</reference>
<dbReference type="Gene3D" id="6.10.250.2910">
    <property type="match status" value="1"/>
</dbReference>
<dbReference type="Proteomes" id="UP001168990">
    <property type="component" value="Unassembled WGS sequence"/>
</dbReference>
<dbReference type="GO" id="GO:0004861">
    <property type="term" value="F:cyclin-dependent protein serine/threonine kinase inhibitor activity"/>
    <property type="evidence" value="ECO:0007669"/>
    <property type="project" value="InterPro"/>
</dbReference>
<dbReference type="GO" id="GO:0005737">
    <property type="term" value="C:cytoplasm"/>
    <property type="evidence" value="ECO:0007669"/>
    <property type="project" value="InterPro"/>
</dbReference>
<dbReference type="GO" id="GO:0000122">
    <property type="term" value="P:negative regulation of transcription by RNA polymerase II"/>
    <property type="evidence" value="ECO:0007669"/>
    <property type="project" value="InterPro"/>
</dbReference>
<dbReference type="InterPro" id="IPR024872">
    <property type="entry name" value="HEXIM"/>
</dbReference>
<evidence type="ECO:0000313" key="10">
    <source>
        <dbReference type="EMBL" id="KAK0164387.1"/>
    </source>
</evidence>
<reference evidence="10" key="1">
    <citation type="journal article" date="2023" name="bioRxiv">
        <title>Scaffold-level genome assemblies of two parasitoid biocontrol wasps reveal the parthenogenesis mechanism and an associated novel virus.</title>
        <authorList>
            <person name="Inwood S."/>
            <person name="Skelly J."/>
            <person name="Guhlin J."/>
            <person name="Harrop T."/>
            <person name="Goldson S."/>
            <person name="Dearden P."/>
        </authorList>
    </citation>
    <scope>NUCLEOTIDE SEQUENCE</scope>
    <source>
        <strain evidence="10">Irish</strain>
        <tissue evidence="10">Whole body</tissue>
    </source>
</reference>
<gene>
    <name evidence="10" type="ORF">PV328_003023</name>
</gene>
<evidence type="ECO:0000256" key="8">
    <source>
        <dbReference type="SAM" id="Coils"/>
    </source>
</evidence>
<evidence type="ECO:0000256" key="6">
    <source>
        <dbReference type="ARBA" id="ARBA00023163"/>
    </source>
</evidence>
<evidence type="ECO:0000313" key="11">
    <source>
        <dbReference type="Proteomes" id="UP001168990"/>
    </source>
</evidence>
<accession>A0AA39F7J1</accession>
<evidence type="ECO:0000256" key="4">
    <source>
        <dbReference type="ARBA" id="ARBA00023015"/>
    </source>
</evidence>
<keyword evidence="5 8" id="KW-0175">Coiled coil</keyword>